<keyword evidence="3" id="KW-1185">Reference proteome</keyword>
<sequence length="178" mass="20080">MGELLQGNKLQAVSDDDQLVIANLRDAWSYIINTKPDFNLSTIKTINGFVAKDESLEWGKLRTGSVQIGGVSYIPPIPDEKSVQRSLINVMGEGRSLLDAALELMLYLMRSQLFWDGNKRTAIVAANAILLGKGHHLINVPLKQFDMFNRLLSQYYMDGNPNRMIDWMKMYCVVAIDN</sequence>
<dbReference type="PROSITE" id="PS51459">
    <property type="entry name" value="FIDO"/>
    <property type="match status" value="1"/>
</dbReference>
<dbReference type="InterPro" id="IPR036597">
    <property type="entry name" value="Fido-like_dom_sf"/>
</dbReference>
<comment type="caution">
    <text evidence="2">The sequence shown here is derived from an EMBL/GenBank/DDBJ whole genome shotgun (WGS) entry which is preliminary data.</text>
</comment>
<dbReference type="Proteomes" id="UP000051581">
    <property type="component" value="Unassembled WGS sequence"/>
</dbReference>
<dbReference type="PATRIC" id="fig|1423808.3.peg.1159"/>
<evidence type="ECO:0000313" key="3">
    <source>
        <dbReference type="Proteomes" id="UP000051581"/>
    </source>
</evidence>
<dbReference type="Gene3D" id="1.10.3290.10">
    <property type="entry name" value="Fido-like domain"/>
    <property type="match status" value="1"/>
</dbReference>
<evidence type="ECO:0000313" key="2">
    <source>
        <dbReference type="EMBL" id="KRK89558.1"/>
    </source>
</evidence>
<protein>
    <recommendedName>
        <fullName evidence="1">Fido domain-containing protein</fullName>
    </recommendedName>
</protein>
<feature type="domain" description="Fido" evidence="1">
    <location>
        <begin position="38"/>
        <end position="170"/>
    </location>
</feature>
<evidence type="ECO:0000259" key="1">
    <source>
        <dbReference type="PROSITE" id="PS51459"/>
    </source>
</evidence>
<name>A0A0R1L136_9LACO</name>
<dbReference type="EMBL" id="AZEA01000002">
    <property type="protein sequence ID" value="KRK89558.1"/>
    <property type="molecule type" value="Genomic_DNA"/>
</dbReference>
<organism evidence="2 3">
    <name type="scientific">Lentilactobacillus sunkii DSM 19904</name>
    <dbReference type="NCBI Taxonomy" id="1423808"/>
    <lineage>
        <taxon>Bacteria</taxon>
        <taxon>Bacillati</taxon>
        <taxon>Bacillota</taxon>
        <taxon>Bacilli</taxon>
        <taxon>Lactobacillales</taxon>
        <taxon>Lactobacillaceae</taxon>
        <taxon>Lentilactobacillus</taxon>
    </lineage>
</organism>
<reference evidence="2 3" key="1">
    <citation type="journal article" date="2015" name="Genome Announc.">
        <title>Expanding the biotechnology potential of lactobacilli through comparative genomics of 213 strains and associated genera.</title>
        <authorList>
            <person name="Sun Z."/>
            <person name="Harris H.M."/>
            <person name="McCann A."/>
            <person name="Guo C."/>
            <person name="Argimon S."/>
            <person name="Zhang W."/>
            <person name="Yang X."/>
            <person name="Jeffery I.B."/>
            <person name="Cooney J.C."/>
            <person name="Kagawa T.F."/>
            <person name="Liu W."/>
            <person name="Song Y."/>
            <person name="Salvetti E."/>
            <person name="Wrobel A."/>
            <person name="Rasinkangas P."/>
            <person name="Parkhill J."/>
            <person name="Rea M.C."/>
            <person name="O'Sullivan O."/>
            <person name="Ritari J."/>
            <person name="Douillard F.P."/>
            <person name="Paul Ross R."/>
            <person name="Yang R."/>
            <person name="Briner A.E."/>
            <person name="Felis G.E."/>
            <person name="de Vos W.M."/>
            <person name="Barrangou R."/>
            <person name="Klaenhammer T.R."/>
            <person name="Caufield P.W."/>
            <person name="Cui Y."/>
            <person name="Zhang H."/>
            <person name="O'Toole P.W."/>
        </authorList>
    </citation>
    <scope>NUCLEOTIDE SEQUENCE [LARGE SCALE GENOMIC DNA]</scope>
    <source>
        <strain evidence="2 3">DSM 19904</strain>
    </source>
</reference>
<dbReference type="SUPFAM" id="SSF140931">
    <property type="entry name" value="Fic-like"/>
    <property type="match status" value="1"/>
</dbReference>
<dbReference type="InterPro" id="IPR003812">
    <property type="entry name" value="Fido"/>
</dbReference>
<dbReference type="AlphaFoldDB" id="A0A0R1L136"/>
<proteinExistence type="predicted"/>
<accession>A0A0R1L136</accession>
<dbReference type="Pfam" id="PF02661">
    <property type="entry name" value="Fic"/>
    <property type="match status" value="1"/>
</dbReference>
<gene>
    <name evidence="2" type="ORF">FD17_GL001147</name>
</gene>